<feature type="domain" description="BESS" evidence="4">
    <location>
        <begin position="174"/>
        <end position="213"/>
    </location>
</feature>
<evidence type="ECO:0000256" key="1">
    <source>
        <dbReference type="PROSITE-ProRule" id="PRU00371"/>
    </source>
</evidence>
<feature type="compositionally biased region" description="Basic and acidic residues" evidence="2">
    <location>
        <begin position="140"/>
        <end position="172"/>
    </location>
</feature>
<accession>A0A1E1WTJ6</accession>
<dbReference type="GO" id="GO:0005634">
    <property type="term" value="C:nucleus"/>
    <property type="evidence" value="ECO:0007669"/>
    <property type="project" value="UniProtKB-SubCell"/>
</dbReference>
<reference evidence="5" key="1">
    <citation type="submission" date="2015-09" db="EMBL/GenBank/DDBJ databases">
        <title>De novo assembly of Pectinophora gossypiella (Pink Bollworm) gut transcriptome.</title>
        <authorList>
            <person name="Tassone E.E."/>
        </authorList>
    </citation>
    <scope>NUCLEOTIDE SEQUENCE</scope>
</reference>
<dbReference type="AlphaFoldDB" id="A0A1E1WTJ6"/>
<dbReference type="GO" id="GO:0005667">
    <property type="term" value="C:transcription regulator complex"/>
    <property type="evidence" value="ECO:0007669"/>
    <property type="project" value="TreeGrafter"/>
</dbReference>
<dbReference type="InterPro" id="IPR004210">
    <property type="entry name" value="BESS_motif"/>
</dbReference>
<keyword evidence="1" id="KW-0539">Nucleus</keyword>
<evidence type="ECO:0000259" key="4">
    <source>
        <dbReference type="PROSITE" id="PS51031"/>
    </source>
</evidence>
<dbReference type="GO" id="GO:0006357">
    <property type="term" value="P:regulation of transcription by RNA polymerase II"/>
    <property type="evidence" value="ECO:0007669"/>
    <property type="project" value="TreeGrafter"/>
</dbReference>
<proteinExistence type="predicted"/>
<evidence type="ECO:0008006" key="6">
    <source>
        <dbReference type="Google" id="ProtNLM"/>
    </source>
</evidence>
<evidence type="ECO:0000259" key="3">
    <source>
        <dbReference type="PROSITE" id="PS51029"/>
    </source>
</evidence>
<organism evidence="5">
    <name type="scientific">Pectinophora gossypiella</name>
    <name type="common">Cotton pink bollworm</name>
    <name type="synonym">Depressaria gossypiella</name>
    <dbReference type="NCBI Taxonomy" id="13191"/>
    <lineage>
        <taxon>Eukaryota</taxon>
        <taxon>Metazoa</taxon>
        <taxon>Ecdysozoa</taxon>
        <taxon>Arthropoda</taxon>
        <taxon>Hexapoda</taxon>
        <taxon>Insecta</taxon>
        <taxon>Pterygota</taxon>
        <taxon>Neoptera</taxon>
        <taxon>Endopterygota</taxon>
        <taxon>Lepidoptera</taxon>
        <taxon>Glossata</taxon>
        <taxon>Ditrysia</taxon>
        <taxon>Gelechioidea</taxon>
        <taxon>Gelechiidae</taxon>
        <taxon>Apatetrinae</taxon>
        <taxon>Pectinophora</taxon>
    </lineage>
</organism>
<feature type="domain" description="MADF" evidence="3">
    <location>
        <begin position="4"/>
        <end position="95"/>
    </location>
</feature>
<dbReference type="Pfam" id="PF02944">
    <property type="entry name" value="BESS"/>
    <property type="match status" value="1"/>
</dbReference>
<dbReference type="PROSITE" id="PS51029">
    <property type="entry name" value="MADF"/>
    <property type="match status" value="1"/>
</dbReference>
<sequence length="222" mass="26179">MQQDLIAAVSKREPLWNSKNKYHKNVPILKKMWKEVAQEVNKDEKVVRTKWKNLRTYFYREIRREQRKTREDGDSDCTPTWQFYTQMMFLKEEILESQRGANADIEFLTCNSNEFAESPASVKLENISRSASRASSVESESMHEDIKQEITSDNDHSDEERKPPLLETETPKDKDDDLLFFESLLPYMKKIPLRNKLRLRSVIQDAILQQLPMENDENTSST</sequence>
<name>A0A1E1WTJ6_PECGO</name>
<dbReference type="Pfam" id="PF10545">
    <property type="entry name" value="MADF_DNA_bdg"/>
    <property type="match status" value="1"/>
</dbReference>
<protein>
    <recommendedName>
        <fullName evidence="6">MADF domain-containing protein</fullName>
    </recommendedName>
</protein>
<dbReference type="OrthoDB" id="7294180at2759"/>
<dbReference type="SMART" id="SM00595">
    <property type="entry name" value="MADF"/>
    <property type="match status" value="1"/>
</dbReference>
<dbReference type="PROSITE" id="PS51031">
    <property type="entry name" value="BESS"/>
    <property type="match status" value="1"/>
</dbReference>
<dbReference type="InterPro" id="IPR039353">
    <property type="entry name" value="TF_Adf1"/>
</dbReference>
<dbReference type="PANTHER" id="PTHR12243:SF67">
    <property type="entry name" value="COREPRESSOR OF PANGOLIN, ISOFORM A-RELATED"/>
    <property type="match status" value="1"/>
</dbReference>
<evidence type="ECO:0000256" key="2">
    <source>
        <dbReference type="SAM" id="MobiDB-lite"/>
    </source>
</evidence>
<dbReference type="EMBL" id="GDQN01000709">
    <property type="protein sequence ID" value="JAT90345.1"/>
    <property type="molecule type" value="Transcribed_RNA"/>
</dbReference>
<dbReference type="PANTHER" id="PTHR12243">
    <property type="entry name" value="MADF DOMAIN TRANSCRIPTION FACTOR"/>
    <property type="match status" value="1"/>
</dbReference>
<gene>
    <name evidence="5" type="ORF">g.2441</name>
</gene>
<evidence type="ECO:0000313" key="5">
    <source>
        <dbReference type="EMBL" id="JAT90345.1"/>
    </source>
</evidence>
<comment type="subcellular location">
    <subcellularLocation>
        <location evidence="1">Nucleus</location>
    </subcellularLocation>
</comment>
<feature type="region of interest" description="Disordered" evidence="2">
    <location>
        <begin position="132"/>
        <end position="172"/>
    </location>
</feature>
<dbReference type="GO" id="GO:0003677">
    <property type="term" value="F:DNA binding"/>
    <property type="evidence" value="ECO:0007669"/>
    <property type="project" value="InterPro"/>
</dbReference>
<dbReference type="InterPro" id="IPR006578">
    <property type="entry name" value="MADF-dom"/>
</dbReference>